<evidence type="ECO:0000256" key="2">
    <source>
        <dbReference type="SAM" id="Phobius"/>
    </source>
</evidence>
<keyword evidence="2" id="KW-0812">Transmembrane</keyword>
<reference evidence="3 4" key="1">
    <citation type="journal article" date="2022" name="Nat. Ecol. Evol.">
        <title>A masculinizing supergene underlies an exaggerated male reproductive morph in a spider.</title>
        <authorList>
            <person name="Hendrickx F."/>
            <person name="De Corte Z."/>
            <person name="Sonet G."/>
            <person name="Van Belleghem S.M."/>
            <person name="Kostlbacher S."/>
            <person name="Vangestel C."/>
        </authorList>
    </citation>
    <scope>NUCLEOTIDE SEQUENCE [LARGE SCALE GENOMIC DNA]</scope>
    <source>
        <strain evidence="3">W744_W776</strain>
    </source>
</reference>
<accession>A0AAV6UG15</accession>
<protein>
    <submittedName>
        <fullName evidence="3">Uncharacterized protein</fullName>
    </submittedName>
</protein>
<keyword evidence="4" id="KW-1185">Reference proteome</keyword>
<dbReference type="Proteomes" id="UP000827092">
    <property type="component" value="Unassembled WGS sequence"/>
</dbReference>
<dbReference type="AlphaFoldDB" id="A0AAV6UG15"/>
<organism evidence="3 4">
    <name type="scientific">Oedothorax gibbosus</name>
    <dbReference type="NCBI Taxonomy" id="931172"/>
    <lineage>
        <taxon>Eukaryota</taxon>
        <taxon>Metazoa</taxon>
        <taxon>Ecdysozoa</taxon>
        <taxon>Arthropoda</taxon>
        <taxon>Chelicerata</taxon>
        <taxon>Arachnida</taxon>
        <taxon>Araneae</taxon>
        <taxon>Araneomorphae</taxon>
        <taxon>Entelegynae</taxon>
        <taxon>Araneoidea</taxon>
        <taxon>Linyphiidae</taxon>
        <taxon>Erigoninae</taxon>
        <taxon>Oedothorax</taxon>
    </lineage>
</organism>
<gene>
    <name evidence="3" type="ORF">JTE90_026163</name>
</gene>
<name>A0AAV6UG15_9ARAC</name>
<feature type="region of interest" description="Disordered" evidence="1">
    <location>
        <begin position="19"/>
        <end position="79"/>
    </location>
</feature>
<evidence type="ECO:0000313" key="4">
    <source>
        <dbReference type="Proteomes" id="UP000827092"/>
    </source>
</evidence>
<feature type="transmembrane region" description="Helical" evidence="2">
    <location>
        <begin position="117"/>
        <end position="137"/>
    </location>
</feature>
<evidence type="ECO:0000256" key="1">
    <source>
        <dbReference type="SAM" id="MobiDB-lite"/>
    </source>
</evidence>
<dbReference type="EMBL" id="JAFNEN010000451">
    <property type="protein sequence ID" value="KAG8182709.1"/>
    <property type="molecule type" value="Genomic_DNA"/>
</dbReference>
<evidence type="ECO:0000313" key="3">
    <source>
        <dbReference type="EMBL" id="KAG8182709.1"/>
    </source>
</evidence>
<comment type="caution">
    <text evidence="3">The sequence shown here is derived from an EMBL/GenBank/DDBJ whole genome shotgun (WGS) entry which is preliminary data.</text>
</comment>
<proteinExistence type="predicted"/>
<keyword evidence="2" id="KW-0472">Membrane</keyword>
<sequence length="143" mass="15883">MSRITFFCTTMRRFFHRKTSTAAANNNNTIPHHRPRLGSSSSSPGHGSGPTRVRAPALRSRSMSVLTGPPVSSAPSGRRFTRSLSFCAETSDSGPSFVRQMTQQEEDEVFRTYTNRVYGLFGVLCTVIVGLAVYAYMYNYGNR</sequence>
<keyword evidence="2" id="KW-1133">Transmembrane helix</keyword>